<dbReference type="Proteomes" id="UP000299102">
    <property type="component" value="Unassembled WGS sequence"/>
</dbReference>
<accession>A0A4C1YLG0</accession>
<protein>
    <submittedName>
        <fullName evidence="1">Uncharacterized protein</fullName>
    </submittedName>
</protein>
<comment type="caution">
    <text evidence="1">The sequence shown here is derived from an EMBL/GenBank/DDBJ whole genome shotgun (WGS) entry which is preliminary data.</text>
</comment>
<name>A0A4C1YLG0_EUMVA</name>
<dbReference type="OrthoDB" id="6434680at2759"/>
<reference evidence="1 2" key="1">
    <citation type="journal article" date="2019" name="Commun. Biol.">
        <title>The bagworm genome reveals a unique fibroin gene that provides high tensile strength.</title>
        <authorList>
            <person name="Kono N."/>
            <person name="Nakamura H."/>
            <person name="Ohtoshi R."/>
            <person name="Tomita M."/>
            <person name="Numata K."/>
            <person name="Arakawa K."/>
        </authorList>
    </citation>
    <scope>NUCLEOTIDE SEQUENCE [LARGE SCALE GENOMIC DNA]</scope>
</reference>
<dbReference type="EMBL" id="BGZK01001250">
    <property type="protein sequence ID" value="GBP75479.1"/>
    <property type="molecule type" value="Genomic_DNA"/>
</dbReference>
<gene>
    <name evidence="1" type="ORF">EVAR_57217_1</name>
</gene>
<organism evidence="1 2">
    <name type="scientific">Eumeta variegata</name>
    <name type="common">Bagworm moth</name>
    <name type="synonym">Eumeta japonica</name>
    <dbReference type="NCBI Taxonomy" id="151549"/>
    <lineage>
        <taxon>Eukaryota</taxon>
        <taxon>Metazoa</taxon>
        <taxon>Ecdysozoa</taxon>
        <taxon>Arthropoda</taxon>
        <taxon>Hexapoda</taxon>
        <taxon>Insecta</taxon>
        <taxon>Pterygota</taxon>
        <taxon>Neoptera</taxon>
        <taxon>Endopterygota</taxon>
        <taxon>Lepidoptera</taxon>
        <taxon>Glossata</taxon>
        <taxon>Ditrysia</taxon>
        <taxon>Tineoidea</taxon>
        <taxon>Psychidae</taxon>
        <taxon>Oiketicinae</taxon>
        <taxon>Eumeta</taxon>
    </lineage>
</organism>
<dbReference type="AlphaFoldDB" id="A0A4C1YLG0"/>
<keyword evidence="2" id="KW-1185">Reference proteome</keyword>
<evidence type="ECO:0000313" key="1">
    <source>
        <dbReference type="EMBL" id="GBP75479.1"/>
    </source>
</evidence>
<proteinExistence type="predicted"/>
<evidence type="ECO:0000313" key="2">
    <source>
        <dbReference type="Proteomes" id="UP000299102"/>
    </source>
</evidence>
<sequence length="118" mass="13458">MEAELSYGEVHPKILIGEDNWHLIVWREIWQGSHKQSVASYARLVNYSAIDYSGPMIVTIGKKTEKRWGVSLLSLWAGAELNPLVTVTRWAGERRAENELFRRGLPTPGFDSKHPLSR</sequence>